<evidence type="ECO:0000313" key="10">
    <source>
        <dbReference type="EMBL" id="ORY51281.1"/>
    </source>
</evidence>
<keyword evidence="2 7" id="KW-0812">Transmembrane</keyword>
<dbReference type="GO" id="GO:0016020">
    <property type="term" value="C:membrane"/>
    <property type="evidence" value="ECO:0007669"/>
    <property type="project" value="UniProtKB-SubCell"/>
</dbReference>
<dbReference type="InterPro" id="IPR017978">
    <property type="entry name" value="GPCR_3_C"/>
</dbReference>
<dbReference type="Pfam" id="PF01094">
    <property type="entry name" value="ANF_receptor"/>
    <property type="match status" value="1"/>
</dbReference>
<dbReference type="Pfam" id="PF00003">
    <property type="entry name" value="7tm_3"/>
    <property type="match status" value="1"/>
</dbReference>
<evidence type="ECO:0000256" key="4">
    <source>
        <dbReference type="ARBA" id="ARBA00023136"/>
    </source>
</evidence>
<dbReference type="AlphaFoldDB" id="A0A1Y2CW85"/>
<feature type="transmembrane region" description="Helical" evidence="7">
    <location>
        <begin position="682"/>
        <end position="704"/>
    </location>
</feature>
<comment type="caution">
    <text evidence="10">The sequence shown here is derived from an EMBL/GenBank/DDBJ whole genome shotgun (WGS) entry which is preliminary data.</text>
</comment>
<keyword evidence="5" id="KW-0675">Receptor</keyword>
<dbReference type="InterPro" id="IPR028082">
    <property type="entry name" value="Peripla_BP_I"/>
</dbReference>
<dbReference type="PRINTS" id="PR00248">
    <property type="entry name" value="GPCRMGR"/>
</dbReference>
<accession>A0A1Y2CW85</accession>
<evidence type="ECO:0000256" key="6">
    <source>
        <dbReference type="ARBA" id="ARBA00023180"/>
    </source>
</evidence>
<protein>
    <submittedName>
        <fullName evidence="10">Periplasmic binding protein-like I</fullName>
    </submittedName>
</protein>
<feature type="domain" description="Receptor ligand binding region" evidence="9">
    <location>
        <begin position="55"/>
        <end position="381"/>
    </location>
</feature>
<dbReference type="Proteomes" id="UP000193642">
    <property type="component" value="Unassembled WGS sequence"/>
</dbReference>
<dbReference type="GO" id="GO:0004930">
    <property type="term" value="F:G protein-coupled receptor activity"/>
    <property type="evidence" value="ECO:0007669"/>
    <property type="project" value="InterPro"/>
</dbReference>
<keyword evidence="4 7" id="KW-0472">Membrane</keyword>
<proteinExistence type="predicted"/>
<evidence type="ECO:0000256" key="1">
    <source>
        <dbReference type="ARBA" id="ARBA00004141"/>
    </source>
</evidence>
<feature type="transmembrane region" description="Helical" evidence="7">
    <location>
        <begin position="478"/>
        <end position="497"/>
    </location>
</feature>
<dbReference type="PANTHER" id="PTHR24060">
    <property type="entry name" value="METABOTROPIC GLUTAMATE RECEPTOR"/>
    <property type="match status" value="1"/>
</dbReference>
<organism evidence="10 11">
    <name type="scientific">Rhizoclosmatium globosum</name>
    <dbReference type="NCBI Taxonomy" id="329046"/>
    <lineage>
        <taxon>Eukaryota</taxon>
        <taxon>Fungi</taxon>
        <taxon>Fungi incertae sedis</taxon>
        <taxon>Chytridiomycota</taxon>
        <taxon>Chytridiomycota incertae sedis</taxon>
        <taxon>Chytridiomycetes</taxon>
        <taxon>Chytridiales</taxon>
        <taxon>Chytriomycetaceae</taxon>
        <taxon>Rhizoclosmatium</taxon>
    </lineage>
</organism>
<keyword evidence="6" id="KW-0325">Glycoprotein</keyword>
<dbReference type="Gene3D" id="3.40.50.2300">
    <property type="match status" value="2"/>
</dbReference>
<name>A0A1Y2CW85_9FUNG</name>
<dbReference type="InterPro" id="IPR050726">
    <property type="entry name" value="mGluR"/>
</dbReference>
<feature type="domain" description="G-protein coupled receptors family 3 profile" evidence="8">
    <location>
        <begin position="473"/>
        <end position="698"/>
    </location>
</feature>
<gene>
    <name evidence="10" type="ORF">BCR33DRAFT_712381</name>
</gene>
<evidence type="ECO:0000256" key="7">
    <source>
        <dbReference type="SAM" id="Phobius"/>
    </source>
</evidence>
<evidence type="ECO:0000313" key="11">
    <source>
        <dbReference type="Proteomes" id="UP000193642"/>
    </source>
</evidence>
<evidence type="ECO:0000259" key="9">
    <source>
        <dbReference type="Pfam" id="PF01094"/>
    </source>
</evidence>
<sequence length="875" mass="98094">MVAAKQNITLGFVGYYCVLKGLALNGSLVTNFNPVFNSSVVHLSDWSGFMYFADLAWLAAIDEVNKDPTILPNVHVNVKRFSDCGSYTPNLNQNYTGSSGGFASAIMAPDIIFNHTDVIGILGNEFSTTALGATEILSNYKLPYCSAASQSPRLSDRNKYPYFWRTLAGSGLGEFFLPILKKWDVTQVAIIYQKDDEFGYQSALDIKKTLQSNGIRILVNVGIPTKFSQRDIEYVAYLVNQTQARYIIYSAENPFVAATYYEFGKLGLLSPSRVWFTYNFPTMNGLDVGPDYYQMLKGLILLQAYNPYQNGSLFRGFYDDVSAIAQNPIPGMSWQYLLRISSSQTNYDCAMMMLKGFDKLLKSDNNLTIDQLSSRSLQDRMNFTLFSNLGYHGMSADENVLNDWGDLEIPQQVFYFTGNYTNTSLFGQTDKNGATFYYYPGKAPKFSDGSSIPPPDGPRLLIPRQYDFHLSAASGGLMIFYLISGIMFSVVCLGYVLRHRSYNSIRRTSVTYMCTTILAAICTIRVWFQLSGYCLVISAIIPKSELNYWMVLSGRKVQRGFRARRYMLMRIICICLAEVGLLVAWTFSVKYQITKSQVFYVSTSDQPFYLLECTDLTWNHPSKIVLILYNVGLYVVASVLAFSARGAEAYTGETTFISMILTSFGVFAGLPILVITTSSTSILSITLHVTCCWLLGILTIGFIVEKFKPQLSFVGNRLSRSTMESGGTRRRDSIIQNEDSQSSGIATSWSSLVVRGSSVPWVVGVSGIDMTLIGIHCFLVIKESPLCIPKWEFGILSIIKCKNRSWISLESLCSSFAFPLSSGTQCRSHIHHRFRVKVWNSGPTLGLVRRLEFEFGNEEEVQHFQELVKANTQNN</sequence>
<dbReference type="STRING" id="329046.A0A1Y2CW85"/>
<feature type="transmembrane region" description="Helical" evidence="7">
    <location>
        <begin position="656"/>
        <end position="676"/>
    </location>
</feature>
<reference evidence="10 11" key="1">
    <citation type="submission" date="2016-07" db="EMBL/GenBank/DDBJ databases">
        <title>Pervasive Adenine N6-methylation of Active Genes in Fungi.</title>
        <authorList>
            <consortium name="DOE Joint Genome Institute"/>
            <person name="Mondo S.J."/>
            <person name="Dannebaum R.O."/>
            <person name="Kuo R.C."/>
            <person name="Labutti K."/>
            <person name="Haridas S."/>
            <person name="Kuo A."/>
            <person name="Salamov A."/>
            <person name="Ahrendt S.R."/>
            <person name="Lipzen A."/>
            <person name="Sullivan W."/>
            <person name="Andreopoulos W.B."/>
            <person name="Clum A."/>
            <person name="Lindquist E."/>
            <person name="Daum C."/>
            <person name="Ramamoorthy G.K."/>
            <person name="Gryganskyi A."/>
            <person name="Culley D."/>
            <person name="Magnuson J.K."/>
            <person name="James T.Y."/>
            <person name="O'Malley M.A."/>
            <person name="Stajich J.E."/>
            <person name="Spatafora J.W."/>
            <person name="Visel A."/>
            <person name="Grigoriev I.V."/>
        </authorList>
    </citation>
    <scope>NUCLEOTIDE SEQUENCE [LARGE SCALE GENOMIC DNA]</scope>
    <source>
        <strain evidence="10 11">JEL800</strain>
    </source>
</reference>
<dbReference type="OrthoDB" id="2148698at2759"/>
<evidence type="ECO:0000256" key="3">
    <source>
        <dbReference type="ARBA" id="ARBA00022989"/>
    </source>
</evidence>
<keyword evidence="11" id="KW-1185">Reference proteome</keyword>
<dbReference type="SUPFAM" id="SSF53822">
    <property type="entry name" value="Periplasmic binding protein-like I"/>
    <property type="match status" value="1"/>
</dbReference>
<keyword evidence="3 7" id="KW-1133">Transmembrane helix</keyword>
<dbReference type="InterPro" id="IPR000337">
    <property type="entry name" value="GPCR_3"/>
</dbReference>
<feature type="transmembrane region" description="Helical" evidence="7">
    <location>
        <begin position="624"/>
        <end position="644"/>
    </location>
</feature>
<evidence type="ECO:0000256" key="2">
    <source>
        <dbReference type="ARBA" id="ARBA00022692"/>
    </source>
</evidence>
<dbReference type="InterPro" id="IPR001828">
    <property type="entry name" value="ANF_lig-bd_rcpt"/>
</dbReference>
<feature type="transmembrane region" description="Helical" evidence="7">
    <location>
        <begin position="566"/>
        <end position="587"/>
    </location>
</feature>
<comment type="subcellular location">
    <subcellularLocation>
        <location evidence="1">Membrane</location>
        <topology evidence="1">Multi-pass membrane protein</topology>
    </subcellularLocation>
</comment>
<dbReference type="EMBL" id="MCGO01000005">
    <property type="protein sequence ID" value="ORY51281.1"/>
    <property type="molecule type" value="Genomic_DNA"/>
</dbReference>
<evidence type="ECO:0000259" key="8">
    <source>
        <dbReference type="Pfam" id="PF00003"/>
    </source>
</evidence>
<evidence type="ECO:0000256" key="5">
    <source>
        <dbReference type="ARBA" id="ARBA00023170"/>
    </source>
</evidence>